<reference evidence="5" key="1">
    <citation type="submission" date="2016-10" db="EMBL/GenBank/DDBJ databases">
        <authorList>
            <person name="Varghese N."/>
            <person name="Submissions S."/>
        </authorList>
    </citation>
    <scope>NUCLEOTIDE SEQUENCE [LARGE SCALE GENOMIC DNA]</scope>
    <source>
        <strain evidence="5">S7</strain>
    </source>
</reference>
<dbReference type="InterPro" id="IPR010332">
    <property type="entry name" value="ATPase_terminase-su_N"/>
</dbReference>
<evidence type="ECO:0000256" key="1">
    <source>
        <dbReference type="SAM" id="Coils"/>
    </source>
</evidence>
<sequence>MPEKHIQAEKDYVKGLKYKDIAEKHSVSINTVKSWKRRYEWTREKGATKEKRVHTKKGAPAGNKNALGNTGGSAPEGNKNAITHGLYETIVADHFSEEDQQLFLLSGQMQGLEQELQLARYKVARLVREQNNKRMIGTGGSKEGPEPYYLQDDFYEDAIQKGIELVSKLEDKLNKLQLEKDKLELSKDKHALDKAKANVDEGEYEDDGFINALGDTVEEVWDDDDNTD</sequence>
<dbReference type="Pfam" id="PF06056">
    <property type="entry name" value="Terminase_5"/>
    <property type="match status" value="1"/>
</dbReference>
<keyword evidence="1" id="KW-0175">Coiled coil</keyword>
<dbReference type="OrthoDB" id="7358785at2"/>
<dbReference type="Proteomes" id="UP000198892">
    <property type="component" value="Unassembled WGS sequence"/>
</dbReference>
<name>A0A1I5N9G7_9BACI</name>
<accession>A0A1I5N9G7</accession>
<evidence type="ECO:0000313" key="5">
    <source>
        <dbReference type="Proteomes" id="UP000198892"/>
    </source>
</evidence>
<evidence type="ECO:0000256" key="2">
    <source>
        <dbReference type="SAM" id="MobiDB-lite"/>
    </source>
</evidence>
<protein>
    <submittedName>
        <fullName evidence="4">Putative ATPase subunit of terminase (GpP-like)</fullName>
    </submittedName>
</protein>
<feature type="region of interest" description="Disordered" evidence="2">
    <location>
        <begin position="45"/>
        <end position="75"/>
    </location>
</feature>
<keyword evidence="5" id="KW-1185">Reference proteome</keyword>
<organism evidence="4 5">
    <name type="scientific">Salibacterium halotolerans</name>
    <dbReference type="NCBI Taxonomy" id="1884432"/>
    <lineage>
        <taxon>Bacteria</taxon>
        <taxon>Bacillati</taxon>
        <taxon>Bacillota</taxon>
        <taxon>Bacilli</taxon>
        <taxon>Bacillales</taxon>
        <taxon>Bacillaceae</taxon>
    </lineage>
</organism>
<gene>
    <name evidence="4" type="ORF">SAMN05518683_10345</name>
</gene>
<evidence type="ECO:0000313" key="4">
    <source>
        <dbReference type="EMBL" id="SFP18340.1"/>
    </source>
</evidence>
<dbReference type="AlphaFoldDB" id="A0A1I5N9G7"/>
<feature type="coiled-coil region" evidence="1">
    <location>
        <begin position="159"/>
        <end position="193"/>
    </location>
</feature>
<dbReference type="EMBL" id="FOXD01000003">
    <property type="protein sequence ID" value="SFP18340.1"/>
    <property type="molecule type" value="Genomic_DNA"/>
</dbReference>
<feature type="domain" description="Terminase ATPase subunit N-terminal" evidence="3">
    <location>
        <begin position="7"/>
        <end position="49"/>
    </location>
</feature>
<evidence type="ECO:0000259" key="3">
    <source>
        <dbReference type="Pfam" id="PF06056"/>
    </source>
</evidence>
<dbReference type="STRING" id="1884432.SAMN05518683_10345"/>
<dbReference type="RefSeq" id="WP_093335209.1">
    <property type="nucleotide sequence ID" value="NZ_FOXD01000003.1"/>
</dbReference>
<proteinExistence type="predicted"/>